<evidence type="ECO:0000313" key="2">
    <source>
        <dbReference type="Proteomes" id="UP000565628"/>
    </source>
</evidence>
<sequence>MGTREYNVLEGCSGGVREVEILIRDIDPRFVKKYEEIAAKRGESRNVVLVRTLEKNAVVGEVAEMERKYQDLVEKVLVTLQHQNEVMRQVESLMNELMGDDE</sequence>
<proteinExistence type="predicted"/>
<comment type="caution">
    <text evidence="1">The sequence shown here is derived from an EMBL/GenBank/DDBJ whole genome shotgun (WGS) entry which is preliminary data.</text>
</comment>
<name>A0A7X0ZQR3_9LIST</name>
<protein>
    <submittedName>
        <fullName evidence="1">Uncharacterized protein</fullName>
    </submittedName>
</protein>
<dbReference type="EMBL" id="JAASWV010000023">
    <property type="protein sequence ID" value="MBC2312062.1"/>
    <property type="molecule type" value="Genomic_DNA"/>
</dbReference>
<dbReference type="AlphaFoldDB" id="A0A7X0ZQR3"/>
<organism evidence="1 2">
    <name type="scientific">Listeria booriae</name>
    <dbReference type="NCBI Taxonomy" id="1552123"/>
    <lineage>
        <taxon>Bacteria</taxon>
        <taxon>Bacillati</taxon>
        <taxon>Bacillota</taxon>
        <taxon>Bacilli</taxon>
        <taxon>Bacillales</taxon>
        <taxon>Listeriaceae</taxon>
        <taxon>Listeria</taxon>
    </lineage>
</organism>
<accession>A0A7X0ZQR3</accession>
<dbReference type="RefSeq" id="WP_185642306.1">
    <property type="nucleotide sequence ID" value="NZ_JAARUF010000013.1"/>
</dbReference>
<gene>
    <name evidence="1" type="ORF">HCJ81_14305</name>
</gene>
<dbReference type="Proteomes" id="UP000565628">
    <property type="component" value="Unassembled WGS sequence"/>
</dbReference>
<reference evidence="1 2" key="1">
    <citation type="submission" date="2020-03" db="EMBL/GenBank/DDBJ databases">
        <title>Soil Listeria distribution.</title>
        <authorList>
            <person name="Liao J."/>
            <person name="Wiedmann M."/>
        </authorList>
    </citation>
    <scope>NUCLEOTIDE SEQUENCE [LARGE SCALE GENOMIC DNA]</scope>
    <source>
        <strain evidence="1 2">FSL L7-0039</strain>
    </source>
</reference>
<evidence type="ECO:0000313" key="1">
    <source>
        <dbReference type="EMBL" id="MBC2312062.1"/>
    </source>
</evidence>